<evidence type="ECO:0000313" key="2">
    <source>
        <dbReference type="Proteomes" id="UP000186108"/>
    </source>
</evidence>
<organism evidence="1 2">
    <name type="scientific">Rhodococcus opacus</name>
    <name type="common">Nocardia opaca</name>
    <dbReference type="NCBI Taxonomy" id="37919"/>
    <lineage>
        <taxon>Bacteria</taxon>
        <taxon>Bacillati</taxon>
        <taxon>Actinomycetota</taxon>
        <taxon>Actinomycetes</taxon>
        <taxon>Mycobacteriales</taxon>
        <taxon>Nocardiaceae</taxon>
        <taxon>Rhodococcus</taxon>
    </lineage>
</organism>
<dbReference type="EMBL" id="CP009111">
    <property type="protein sequence ID" value="ANS31323.1"/>
    <property type="molecule type" value="Genomic_DNA"/>
</dbReference>
<accession>A0A1B1KFD1</accession>
<protein>
    <submittedName>
        <fullName evidence="1">Uncharacterized protein</fullName>
    </submittedName>
</protein>
<reference evidence="1 2" key="1">
    <citation type="submission" date="2014-07" db="EMBL/GenBank/DDBJ databases">
        <authorList>
            <person name="Zhang J.E."/>
            <person name="Yang H."/>
            <person name="Guo J."/>
            <person name="Deng Z."/>
            <person name="Luo H."/>
            <person name="Luo M."/>
            <person name="Zhao B."/>
        </authorList>
    </citation>
    <scope>NUCLEOTIDE SEQUENCE [LARGE SCALE GENOMIC DNA]</scope>
    <source>
        <strain evidence="1 2">1CP</strain>
    </source>
</reference>
<proteinExistence type="predicted"/>
<sequence length="47" mass="5590">MVNRFRFVADHSDTYQVNRLCELTRDRALVLLRLESRRTGQGRARRG</sequence>
<evidence type="ECO:0000313" key="1">
    <source>
        <dbReference type="EMBL" id="ANS31323.1"/>
    </source>
</evidence>
<name>A0A1B1KFD1_RHOOP</name>
<dbReference type="Proteomes" id="UP000186108">
    <property type="component" value="Chromosome"/>
</dbReference>
<dbReference type="AlphaFoldDB" id="A0A1B1KFD1"/>
<gene>
    <name evidence="1" type="ORF">R1CP_33520</name>
</gene>